<keyword evidence="6 12" id="KW-0812">Transmembrane</keyword>
<reference evidence="13 14" key="1">
    <citation type="submission" date="2018-06" db="EMBL/GenBank/DDBJ databases">
        <authorList>
            <consortium name="Pathogen Informatics"/>
            <person name="Doyle S."/>
        </authorList>
    </citation>
    <scope>NUCLEOTIDE SEQUENCE [LARGE SCALE GENOMIC DNA]</scope>
    <source>
        <strain evidence="13 14">NCTC12120</strain>
    </source>
</reference>
<evidence type="ECO:0000313" key="14">
    <source>
        <dbReference type="Proteomes" id="UP000251197"/>
    </source>
</evidence>
<dbReference type="GO" id="GO:0015556">
    <property type="term" value="F:C4-dicarboxylate transmembrane transporter activity"/>
    <property type="evidence" value="ECO:0007669"/>
    <property type="project" value="InterPro"/>
</dbReference>
<evidence type="ECO:0000256" key="1">
    <source>
        <dbReference type="ARBA" id="ARBA00004429"/>
    </source>
</evidence>
<evidence type="ECO:0000256" key="12">
    <source>
        <dbReference type="SAM" id="Phobius"/>
    </source>
</evidence>
<comment type="subcellular location">
    <subcellularLocation>
        <location evidence="1">Cell inner membrane</location>
        <topology evidence="1">Multi-pass membrane protein</topology>
    </subcellularLocation>
</comment>
<sequence>MEFALQLIIILICLFYGAKKGGIALGLLGGIGLVILVFVFSS</sequence>
<keyword evidence="8 12" id="KW-0472">Membrane</keyword>
<comment type="catalytic activity">
    <reaction evidence="11">
        <text>fumarate(in) + succinate(out) = fumarate(out) + succinate(in)</text>
        <dbReference type="Rhea" id="RHEA:29323"/>
        <dbReference type="ChEBI" id="CHEBI:29806"/>
        <dbReference type="ChEBI" id="CHEBI:30031"/>
    </reaction>
    <physiologicalReaction direction="right-to-left" evidence="11">
        <dbReference type="Rhea" id="RHEA:29325"/>
    </physiologicalReaction>
</comment>
<proteinExistence type="inferred from homology"/>
<evidence type="ECO:0000256" key="5">
    <source>
        <dbReference type="ARBA" id="ARBA00022519"/>
    </source>
</evidence>
<evidence type="ECO:0000256" key="7">
    <source>
        <dbReference type="ARBA" id="ARBA00022989"/>
    </source>
</evidence>
<feature type="transmembrane region" description="Helical" evidence="12">
    <location>
        <begin position="21"/>
        <end position="40"/>
    </location>
</feature>
<evidence type="ECO:0000256" key="4">
    <source>
        <dbReference type="ARBA" id="ARBA00022475"/>
    </source>
</evidence>
<evidence type="ECO:0000256" key="10">
    <source>
        <dbReference type="ARBA" id="ARBA00034284"/>
    </source>
</evidence>
<evidence type="ECO:0000256" key="8">
    <source>
        <dbReference type="ARBA" id="ARBA00023136"/>
    </source>
</evidence>
<keyword evidence="4" id="KW-1003">Cell membrane</keyword>
<comment type="catalytic activity">
    <reaction evidence="10">
        <text>(S)-malate(in) + succinate(out) = (S)-malate(out) + succinate(in)</text>
        <dbReference type="Rhea" id="RHEA:29327"/>
        <dbReference type="ChEBI" id="CHEBI:15589"/>
        <dbReference type="ChEBI" id="CHEBI:30031"/>
    </reaction>
    <physiologicalReaction direction="right-to-left" evidence="10">
        <dbReference type="Rhea" id="RHEA:29329"/>
    </physiologicalReaction>
</comment>
<dbReference type="Proteomes" id="UP000251197">
    <property type="component" value="Unassembled WGS sequence"/>
</dbReference>
<protein>
    <submittedName>
        <fullName evidence="13">Anaerobic C4-dicarboxylate transporter</fullName>
    </submittedName>
</protein>
<dbReference type="Pfam" id="PF03605">
    <property type="entry name" value="DcuA_DcuB"/>
    <property type="match status" value="1"/>
</dbReference>
<keyword evidence="7 12" id="KW-1133">Transmembrane helix</keyword>
<dbReference type="EMBL" id="UAVU01000003">
    <property type="protein sequence ID" value="SQA98285.1"/>
    <property type="molecule type" value="Genomic_DNA"/>
</dbReference>
<dbReference type="InterPro" id="IPR004668">
    <property type="entry name" value="Anaer_Dcu_memb_transpt"/>
</dbReference>
<dbReference type="AlphaFoldDB" id="A0A2X2TFZ9"/>
<name>A0A2X2TFZ9_9ENTR</name>
<evidence type="ECO:0000256" key="11">
    <source>
        <dbReference type="ARBA" id="ARBA00034287"/>
    </source>
</evidence>
<evidence type="ECO:0000313" key="13">
    <source>
        <dbReference type="EMBL" id="SQA98285.1"/>
    </source>
</evidence>
<keyword evidence="5" id="KW-0997">Cell inner membrane</keyword>
<comment type="catalytic activity">
    <reaction evidence="9">
        <text>L-aspartate(in) + succinate(out) = L-aspartate(out) + succinate(in)</text>
        <dbReference type="Rhea" id="RHEA:29343"/>
        <dbReference type="ChEBI" id="CHEBI:29991"/>
        <dbReference type="ChEBI" id="CHEBI:30031"/>
    </reaction>
    <physiologicalReaction direction="right-to-left" evidence="9">
        <dbReference type="Rhea" id="RHEA:29345"/>
    </physiologicalReaction>
</comment>
<accession>A0A2X2TFZ9</accession>
<evidence type="ECO:0000256" key="9">
    <source>
        <dbReference type="ARBA" id="ARBA00034237"/>
    </source>
</evidence>
<keyword evidence="3" id="KW-0813">Transport</keyword>
<dbReference type="GO" id="GO:0005886">
    <property type="term" value="C:plasma membrane"/>
    <property type="evidence" value="ECO:0007669"/>
    <property type="project" value="UniProtKB-SubCell"/>
</dbReference>
<evidence type="ECO:0000256" key="2">
    <source>
        <dbReference type="ARBA" id="ARBA00006413"/>
    </source>
</evidence>
<organism evidence="13 14">
    <name type="scientific">Cedecea neteri</name>
    <dbReference type="NCBI Taxonomy" id="158822"/>
    <lineage>
        <taxon>Bacteria</taxon>
        <taxon>Pseudomonadati</taxon>
        <taxon>Pseudomonadota</taxon>
        <taxon>Gammaproteobacteria</taxon>
        <taxon>Enterobacterales</taxon>
        <taxon>Enterobacteriaceae</taxon>
        <taxon>Cedecea</taxon>
    </lineage>
</organism>
<comment type="similarity">
    <text evidence="2">Belongs to the DcuA/DcuB transporter (TC 2.A.13.1) family.</text>
</comment>
<gene>
    <name evidence="13" type="ORF">NCTC12120_02145</name>
</gene>
<evidence type="ECO:0000256" key="6">
    <source>
        <dbReference type="ARBA" id="ARBA00022692"/>
    </source>
</evidence>
<evidence type="ECO:0000256" key="3">
    <source>
        <dbReference type="ARBA" id="ARBA00022448"/>
    </source>
</evidence>